<keyword evidence="3" id="KW-1185">Reference proteome</keyword>
<evidence type="ECO:0000256" key="1">
    <source>
        <dbReference type="SAM" id="Coils"/>
    </source>
</evidence>
<dbReference type="RefSeq" id="WP_377282062.1">
    <property type="nucleotide sequence ID" value="NZ_JBHRSI010000005.1"/>
</dbReference>
<proteinExistence type="predicted"/>
<sequence length="161" mass="17478">MDRIPRHVESLDQAPAEYRLGYVENPAGGFDLHPDVIAAEERASARLEAERARTDRRLRQLRRVLIDSALTDGLRAGGIAPNLIRAAAALLAERYPITVEDPLAEEPQATAATPYGHMPARALALQWAASEEARAFRVRSSSEPLGPISAALAALKNGTRH</sequence>
<protein>
    <submittedName>
        <fullName evidence="2">Uncharacterized protein</fullName>
    </submittedName>
</protein>
<accession>A0ABW4N5Q2</accession>
<comment type="caution">
    <text evidence="2">The sequence shown here is derived from an EMBL/GenBank/DDBJ whole genome shotgun (WGS) entry which is preliminary data.</text>
</comment>
<dbReference type="EMBL" id="JBHUEY010000006">
    <property type="protein sequence ID" value="MFD1785108.1"/>
    <property type="molecule type" value="Genomic_DNA"/>
</dbReference>
<reference evidence="3" key="1">
    <citation type="journal article" date="2019" name="Int. J. Syst. Evol. Microbiol.">
        <title>The Global Catalogue of Microorganisms (GCM) 10K type strain sequencing project: providing services to taxonomists for standard genome sequencing and annotation.</title>
        <authorList>
            <consortium name="The Broad Institute Genomics Platform"/>
            <consortium name="The Broad Institute Genome Sequencing Center for Infectious Disease"/>
            <person name="Wu L."/>
            <person name="Ma J."/>
        </authorList>
    </citation>
    <scope>NUCLEOTIDE SEQUENCE [LARGE SCALE GENOMIC DNA]</scope>
    <source>
        <strain evidence="3">DFY28</strain>
    </source>
</reference>
<name>A0ABW4N5Q2_9CAUL</name>
<gene>
    <name evidence="2" type="ORF">ACFSC0_17035</name>
</gene>
<feature type="coiled-coil region" evidence="1">
    <location>
        <begin position="37"/>
        <end position="64"/>
    </location>
</feature>
<keyword evidence="1" id="KW-0175">Coiled coil</keyword>
<organism evidence="2 3">
    <name type="scientific">Phenylobacterium terrae</name>
    <dbReference type="NCBI Taxonomy" id="2665495"/>
    <lineage>
        <taxon>Bacteria</taxon>
        <taxon>Pseudomonadati</taxon>
        <taxon>Pseudomonadota</taxon>
        <taxon>Alphaproteobacteria</taxon>
        <taxon>Caulobacterales</taxon>
        <taxon>Caulobacteraceae</taxon>
        <taxon>Phenylobacterium</taxon>
    </lineage>
</organism>
<evidence type="ECO:0000313" key="2">
    <source>
        <dbReference type="EMBL" id="MFD1785108.1"/>
    </source>
</evidence>
<evidence type="ECO:0000313" key="3">
    <source>
        <dbReference type="Proteomes" id="UP001597237"/>
    </source>
</evidence>
<dbReference type="Proteomes" id="UP001597237">
    <property type="component" value="Unassembled WGS sequence"/>
</dbReference>